<organism evidence="1 2">
    <name type="scientific">Araneus ventricosus</name>
    <name type="common">Orbweaver spider</name>
    <name type="synonym">Epeira ventricosa</name>
    <dbReference type="NCBI Taxonomy" id="182803"/>
    <lineage>
        <taxon>Eukaryota</taxon>
        <taxon>Metazoa</taxon>
        <taxon>Ecdysozoa</taxon>
        <taxon>Arthropoda</taxon>
        <taxon>Chelicerata</taxon>
        <taxon>Arachnida</taxon>
        <taxon>Araneae</taxon>
        <taxon>Araneomorphae</taxon>
        <taxon>Entelegynae</taxon>
        <taxon>Araneoidea</taxon>
        <taxon>Araneidae</taxon>
        <taxon>Araneus</taxon>
    </lineage>
</organism>
<name>A0A4Y2I270_ARAVE</name>
<evidence type="ECO:0000313" key="2">
    <source>
        <dbReference type="Proteomes" id="UP000499080"/>
    </source>
</evidence>
<gene>
    <name evidence="1" type="ORF">AVEN_41667_1</name>
</gene>
<dbReference type="Proteomes" id="UP000499080">
    <property type="component" value="Unassembled WGS sequence"/>
</dbReference>
<evidence type="ECO:0000313" key="1">
    <source>
        <dbReference type="EMBL" id="GBM71542.1"/>
    </source>
</evidence>
<keyword evidence="2" id="KW-1185">Reference proteome</keyword>
<accession>A0A4Y2I270</accession>
<reference evidence="1 2" key="1">
    <citation type="journal article" date="2019" name="Sci. Rep.">
        <title>Orb-weaving spider Araneus ventricosus genome elucidates the spidroin gene catalogue.</title>
        <authorList>
            <person name="Kono N."/>
            <person name="Nakamura H."/>
            <person name="Ohtoshi R."/>
            <person name="Moran D.A.P."/>
            <person name="Shinohara A."/>
            <person name="Yoshida Y."/>
            <person name="Fujiwara M."/>
            <person name="Mori M."/>
            <person name="Tomita M."/>
            <person name="Arakawa K."/>
        </authorList>
    </citation>
    <scope>NUCLEOTIDE SEQUENCE [LARGE SCALE GENOMIC DNA]</scope>
</reference>
<dbReference type="EMBL" id="BGPR01002319">
    <property type="protein sequence ID" value="GBM71542.1"/>
    <property type="molecule type" value="Genomic_DNA"/>
</dbReference>
<comment type="caution">
    <text evidence="1">The sequence shown here is derived from an EMBL/GenBank/DDBJ whole genome shotgun (WGS) entry which is preliminary data.</text>
</comment>
<sequence>MLVVQRKQNWDPWIMWPTYLNGILTDCFWELINIEQAGNTNTTIPYPLNQNHRPLSCLTPIRVSWVGAGLPCPLKEFKDHEGYPYQTKL</sequence>
<protein>
    <submittedName>
        <fullName evidence="1">Uncharacterized protein</fullName>
    </submittedName>
</protein>
<proteinExistence type="predicted"/>
<dbReference type="AlphaFoldDB" id="A0A4Y2I270"/>